<gene>
    <name evidence="4" type="ORF">B7R76_03135</name>
</gene>
<feature type="compositionally biased region" description="Gly residues" evidence="2">
    <location>
        <begin position="276"/>
        <end position="285"/>
    </location>
</feature>
<name>A0A2J8B526_9FIRM</name>
<feature type="region of interest" description="Disordered" evidence="2">
    <location>
        <begin position="273"/>
        <end position="324"/>
    </location>
</feature>
<comment type="caution">
    <text evidence="4">The sequence shown here is derived from an EMBL/GenBank/DDBJ whole genome shotgun (WGS) entry which is preliminary data.</text>
</comment>
<accession>A0A2J8B526</accession>
<reference evidence="5" key="1">
    <citation type="submission" date="2017-04" db="EMBL/GenBank/DDBJ databases">
        <authorList>
            <person name="Bumgarner R.E."/>
            <person name="Fredricks D.N."/>
            <person name="Srinivasan S."/>
        </authorList>
    </citation>
    <scope>NUCLEOTIDE SEQUENCE [LARGE SCALE GENOMIC DNA]</scope>
    <source>
        <strain evidence="5">KA00405</strain>
    </source>
</reference>
<feature type="region of interest" description="Disordered" evidence="2">
    <location>
        <begin position="380"/>
        <end position="402"/>
    </location>
</feature>
<dbReference type="AlphaFoldDB" id="A0A2J8B526"/>
<evidence type="ECO:0000256" key="1">
    <source>
        <dbReference type="SAM" id="Coils"/>
    </source>
</evidence>
<keyword evidence="3" id="KW-0732">Signal</keyword>
<dbReference type="EMBL" id="NBZD01000001">
    <property type="protein sequence ID" value="PNH19879.1"/>
    <property type="molecule type" value="Genomic_DNA"/>
</dbReference>
<evidence type="ECO:0000313" key="5">
    <source>
        <dbReference type="Proteomes" id="UP000236394"/>
    </source>
</evidence>
<evidence type="ECO:0008006" key="6">
    <source>
        <dbReference type="Google" id="ProtNLM"/>
    </source>
</evidence>
<feature type="compositionally biased region" description="Basic and acidic residues" evidence="2">
    <location>
        <begin position="380"/>
        <end position="391"/>
    </location>
</feature>
<evidence type="ECO:0000256" key="2">
    <source>
        <dbReference type="SAM" id="MobiDB-lite"/>
    </source>
</evidence>
<evidence type="ECO:0000313" key="4">
    <source>
        <dbReference type="EMBL" id="PNH19879.1"/>
    </source>
</evidence>
<feature type="compositionally biased region" description="Low complexity" evidence="2">
    <location>
        <begin position="533"/>
        <end position="558"/>
    </location>
</feature>
<keyword evidence="1" id="KW-0175">Coiled coil</keyword>
<organism evidence="4 5">
    <name type="scientific">Mageeibacillus indolicus</name>
    <dbReference type="NCBI Taxonomy" id="884684"/>
    <lineage>
        <taxon>Bacteria</taxon>
        <taxon>Bacillati</taxon>
        <taxon>Bacillota</taxon>
        <taxon>Clostridia</taxon>
        <taxon>Eubacteriales</taxon>
        <taxon>Oscillospiraceae</taxon>
        <taxon>Mageeibacillus</taxon>
    </lineage>
</organism>
<dbReference type="PROSITE" id="PS51257">
    <property type="entry name" value="PROKAR_LIPOPROTEIN"/>
    <property type="match status" value="1"/>
</dbReference>
<feature type="compositionally biased region" description="Polar residues" evidence="2">
    <location>
        <begin position="669"/>
        <end position="678"/>
    </location>
</feature>
<feature type="coiled-coil region" evidence="1">
    <location>
        <begin position="445"/>
        <end position="472"/>
    </location>
</feature>
<evidence type="ECO:0000256" key="3">
    <source>
        <dbReference type="SAM" id="SignalP"/>
    </source>
</evidence>
<feature type="compositionally biased region" description="Polar residues" evidence="2">
    <location>
        <begin position="561"/>
        <end position="574"/>
    </location>
</feature>
<feature type="compositionally biased region" description="Low complexity" evidence="2">
    <location>
        <begin position="300"/>
        <end position="314"/>
    </location>
</feature>
<feature type="region of interest" description="Disordered" evidence="2">
    <location>
        <begin position="533"/>
        <end position="678"/>
    </location>
</feature>
<feature type="signal peptide" evidence="3">
    <location>
        <begin position="1"/>
        <end position="22"/>
    </location>
</feature>
<feature type="chain" id="PRO_5014471358" description="Histidine triad protein" evidence="3">
    <location>
        <begin position="23"/>
        <end position="678"/>
    </location>
</feature>
<proteinExistence type="predicted"/>
<feature type="compositionally biased region" description="Polar residues" evidence="2">
    <location>
        <begin position="605"/>
        <end position="614"/>
    </location>
</feature>
<sequence length="678" mass="73115">MNNKIRVLSIFLAMSLALTSCAVPKKVSNEKSVGSQVEVTAAKSDAGTDKADVFVEKQTKYAQDKTTEVLIDNEINFEDIKKIVKHGDHWHVFTKDGRERITYTDPNLLKKVAKISAGKNSRLNQSAPRLEFVSVISLDQLRELPITVIKKHGDHYHCYTADGTEYITYENPSAAFPNITITKYVGSHGHGHGHGQNNANNIQLSMRGGNYGEEINGGYGVGASTSGRSGDDVVQILRHGDHWHVYTADGSEFITYDDPTSMYPNASVGVYHGSHGSHGGHGGHGTTPAPAPQYQDSDDSGSAGSEGSSGGHSSVKPHIKRIYPIKPSQMKEKGIVKILKHEDHYHVYDANGKEYIIFDSNDDEIKQNCPDVTIGDYEKEKHGKGENHENDSDCSLTAIPQDPNDPNRITRILKHGSHWHLYKANGDPAGIEYCDAQILYPDATVGDYDEEMRKQEEKVKEAEIDSENTDLKVAFLKQHYSGCDSVMNIGATFYIYFSTDKYESDSITVEATSLKVSGGVVTVADGASLPEAPKLKAAAKPDNAVDPATTPAKPAKPAENNDGQTTNGESTAAPTENGHVAPGDHFRDNASTAGNAAGAVPAQPEISQNNNKPEQQPAPGSETAAPVKEKPVEGSNSANSNKEMEKEAEVNNGSPAVSSEPAPDGKPSETPSENDSNN</sequence>
<dbReference type="RefSeq" id="WP_102892367.1">
    <property type="nucleotide sequence ID" value="NZ_NBZD01000001.1"/>
</dbReference>
<dbReference type="Proteomes" id="UP000236394">
    <property type="component" value="Unassembled WGS sequence"/>
</dbReference>
<protein>
    <recommendedName>
        <fullName evidence="6">Histidine triad protein</fullName>
    </recommendedName>
</protein>